<comment type="caution">
    <text evidence="2">The sequence shown here is derived from an EMBL/GenBank/DDBJ whole genome shotgun (WGS) entry which is preliminary data.</text>
</comment>
<gene>
    <name evidence="2" type="ORF">Tdes44962_MAKER07217</name>
</gene>
<evidence type="ECO:0000256" key="1">
    <source>
        <dbReference type="SAM" id="MobiDB-lite"/>
    </source>
</evidence>
<organism evidence="2 3">
    <name type="scientific">Teratosphaeria destructans</name>
    <dbReference type="NCBI Taxonomy" id="418781"/>
    <lineage>
        <taxon>Eukaryota</taxon>
        <taxon>Fungi</taxon>
        <taxon>Dikarya</taxon>
        <taxon>Ascomycota</taxon>
        <taxon>Pezizomycotina</taxon>
        <taxon>Dothideomycetes</taxon>
        <taxon>Dothideomycetidae</taxon>
        <taxon>Mycosphaerellales</taxon>
        <taxon>Teratosphaeriaceae</taxon>
        <taxon>Teratosphaeria</taxon>
    </lineage>
</organism>
<accession>A0A9W7T091</accession>
<evidence type="ECO:0000313" key="2">
    <source>
        <dbReference type="EMBL" id="KAH9844629.1"/>
    </source>
</evidence>
<evidence type="ECO:0000313" key="3">
    <source>
        <dbReference type="Proteomes" id="UP001138500"/>
    </source>
</evidence>
<sequence length="223" mass="24608">MAASAFTDDKQNVEELVANMPPELRNKTFGANDKTAEQLLQGGQGSPWVMKSEQKALVLEECQRNNIDYNPPNARLLASLLQARSCDVHTGYGPFDRRMAVKLLVWIQNNAGKRGKKVRWSLNKKETEQMVTQALDMIAAAHQAVGQVDASETADNQTVEDDGEEQEAERDDGERESSSSRRASSRGPAPLSRLFKRFTSSFSPQPTAAGGSSPSRRRRKATT</sequence>
<dbReference type="OrthoDB" id="10617437at2759"/>
<keyword evidence="3" id="KW-1185">Reference proteome</keyword>
<reference evidence="2 3" key="2">
    <citation type="journal article" date="2021" name="Curr. Genet.">
        <title>Genetic response to nitrogen starvation in the aggressive Eucalyptus foliar pathogen Teratosphaeria destructans.</title>
        <authorList>
            <person name="Havenga M."/>
            <person name="Wingfield B.D."/>
            <person name="Wingfield M.J."/>
            <person name="Dreyer L.L."/>
            <person name="Roets F."/>
            <person name="Aylward J."/>
        </authorList>
    </citation>
    <scope>NUCLEOTIDE SEQUENCE [LARGE SCALE GENOMIC DNA]</scope>
    <source>
        <strain evidence="2">CMW44962</strain>
    </source>
</reference>
<protein>
    <submittedName>
        <fullName evidence="2">Uncharacterized protein</fullName>
    </submittedName>
</protein>
<feature type="compositionally biased region" description="Acidic residues" evidence="1">
    <location>
        <begin position="158"/>
        <end position="171"/>
    </location>
</feature>
<dbReference type="EMBL" id="RIBY02000269">
    <property type="protein sequence ID" value="KAH9844629.1"/>
    <property type="molecule type" value="Genomic_DNA"/>
</dbReference>
<proteinExistence type="predicted"/>
<dbReference type="AlphaFoldDB" id="A0A9W7T091"/>
<dbReference type="Proteomes" id="UP001138500">
    <property type="component" value="Unassembled WGS sequence"/>
</dbReference>
<reference evidence="2 3" key="1">
    <citation type="journal article" date="2018" name="IMA Fungus">
        <title>IMA Genome-F 10: Nine draft genome sequences of Claviceps purpurea s.lat., including C. arundinis, C. humidiphila, and C. cf. spartinae, pseudomolecules for the pitch canker pathogen Fusarium circinatum, draft genome of Davidsoniella eucalypti, Grosmannia galeiformis, Quambalaria eucalypti, and Teratosphaeria destructans.</title>
        <authorList>
            <person name="Wingfield B.D."/>
            <person name="Liu M."/>
            <person name="Nguyen H.D."/>
            <person name="Lane F.A."/>
            <person name="Morgan S.W."/>
            <person name="De Vos L."/>
            <person name="Wilken P.M."/>
            <person name="Duong T.A."/>
            <person name="Aylward J."/>
            <person name="Coetzee M.P."/>
            <person name="Dadej K."/>
            <person name="De Beer Z.W."/>
            <person name="Findlay W."/>
            <person name="Havenga M."/>
            <person name="Kolarik M."/>
            <person name="Menzies J.G."/>
            <person name="Naidoo K."/>
            <person name="Pochopski O."/>
            <person name="Shoukouhi P."/>
            <person name="Santana Q.C."/>
            <person name="Seifert K.A."/>
            <person name="Soal N."/>
            <person name="Steenkamp E.T."/>
            <person name="Tatham C.T."/>
            <person name="van der Nest M.A."/>
            <person name="Wingfield M.J."/>
        </authorList>
    </citation>
    <scope>NUCLEOTIDE SEQUENCE [LARGE SCALE GENOMIC DNA]</scope>
    <source>
        <strain evidence="2">CMW44962</strain>
    </source>
</reference>
<feature type="region of interest" description="Disordered" evidence="1">
    <location>
        <begin position="146"/>
        <end position="223"/>
    </location>
</feature>
<name>A0A9W7T091_9PEZI</name>